<sequence>MSAMMIILLSSLTLFGAILIDPVGEEPEAEPDVPEADPVAPGEDANNPLDEAVQETPSDEADTETETVDDSSEETQDAAESDEESGVEVIDETDTGNQSIFGSLQSDTIDGEAGDDTIDGRLGDDTIEGGLGVDQISGGEGADVLFGGTINSQDDGAADTLLGGEGDDRLNLENTDVATGGAGADTFVRLATMSERALVTDFDTSEDVVVVEHQSDEPPTLERQTIATDGVILELSDGSRIELAGLTEAVDASLISFVDTRTL</sequence>
<feature type="compositionally biased region" description="Acidic residues" evidence="3">
    <location>
        <begin position="57"/>
        <end position="94"/>
    </location>
</feature>
<dbReference type="SUPFAM" id="SSF51120">
    <property type="entry name" value="beta-Roll"/>
    <property type="match status" value="1"/>
</dbReference>
<dbReference type="InterPro" id="IPR050557">
    <property type="entry name" value="RTX_toxin/Mannuronan_C5-epim"/>
</dbReference>
<comment type="caution">
    <text evidence="5">The sequence shown here is derived from an EMBL/GenBank/DDBJ whole genome shotgun (WGS) entry which is preliminary data.</text>
</comment>
<dbReference type="GO" id="GO:0005576">
    <property type="term" value="C:extracellular region"/>
    <property type="evidence" value="ECO:0007669"/>
    <property type="project" value="UniProtKB-SubCell"/>
</dbReference>
<dbReference type="InterPro" id="IPR001343">
    <property type="entry name" value="Hemolysn_Ca-bd"/>
</dbReference>
<dbReference type="OrthoDB" id="7749175at2"/>
<accession>A0A1L9NS31</accession>
<feature type="signal peptide" evidence="4">
    <location>
        <begin position="1"/>
        <end position="16"/>
    </location>
</feature>
<dbReference type="EMBL" id="MLCB01000201">
    <property type="protein sequence ID" value="OJI92118.1"/>
    <property type="molecule type" value="Genomic_DNA"/>
</dbReference>
<evidence type="ECO:0000256" key="4">
    <source>
        <dbReference type="SAM" id="SignalP"/>
    </source>
</evidence>
<dbReference type="InterPro" id="IPR011049">
    <property type="entry name" value="Serralysin-like_metalloprot_C"/>
</dbReference>
<evidence type="ECO:0000256" key="2">
    <source>
        <dbReference type="ARBA" id="ARBA00022525"/>
    </source>
</evidence>
<dbReference type="PANTHER" id="PTHR38340">
    <property type="entry name" value="S-LAYER PROTEIN"/>
    <property type="match status" value="1"/>
</dbReference>
<dbReference type="PROSITE" id="PS00330">
    <property type="entry name" value="HEMOLYSIN_CALCIUM"/>
    <property type="match status" value="2"/>
</dbReference>
<dbReference type="PANTHER" id="PTHR38340:SF1">
    <property type="entry name" value="S-LAYER PROTEIN"/>
    <property type="match status" value="1"/>
</dbReference>
<dbReference type="GO" id="GO:0005509">
    <property type="term" value="F:calcium ion binding"/>
    <property type="evidence" value="ECO:0007669"/>
    <property type="project" value="InterPro"/>
</dbReference>
<reference evidence="5 6" key="1">
    <citation type="submission" date="2016-10" db="EMBL/GenBank/DDBJ databases">
        <title>Genome sequence of Planktotalea frisia SH6-1.</title>
        <authorList>
            <person name="Poehlein A."/>
            <person name="Bakenhus I."/>
            <person name="Voget S."/>
            <person name="Brinkhoff T."/>
            <person name="Simon M."/>
        </authorList>
    </citation>
    <scope>NUCLEOTIDE SEQUENCE [LARGE SCALE GENOMIC DNA]</scope>
    <source>
        <strain evidence="5 6">SH6-1</strain>
    </source>
</reference>
<feature type="compositionally biased region" description="Polar residues" evidence="3">
    <location>
        <begin position="95"/>
        <end position="108"/>
    </location>
</feature>
<evidence type="ECO:0000256" key="3">
    <source>
        <dbReference type="SAM" id="MobiDB-lite"/>
    </source>
</evidence>
<evidence type="ECO:0000313" key="5">
    <source>
        <dbReference type="EMBL" id="OJI92118.1"/>
    </source>
</evidence>
<dbReference type="Proteomes" id="UP000184514">
    <property type="component" value="Unassembled WGS sequence"/>
</dbReference>
<comment type="subcellular location">
    <subcellularLocation>
        <location evidence="1">Secreted</location>
    </subcellularLocation>
</comment>
<dbReference type="Pfam" id="PF00353">
    <property type="entry name" value="HemolysinCabind"/>
    <property type="match status" value="2"/>
</dbReference>
<evidence type="ECO:0000313" key="6">
    <source>
        <dbReference type="Proteomes" id="UP000184514"/>
    </source>
</evidence>
<protein>
    <submittedName>
        <fullName evidence="5">Hemolysin, chromosomal</fullName>
    </submittedName>
</protein>
<evidence type="ECO:0000256" key="1">
    <source>
        <dbReference type="ARBA" id="ARBA00004613"/>
    </source>
</evidence>
<organism evidence="5 6">
    <name type="scientific">Planktotalea frisia</name>
    <dbReference type="NCBI Taxonomy" id="696762"/>
    <lineage>
        <taxon>Bacteria</taxon>
        <taxon>Pseudomonadati</taxon>
        <taxon>Pseudomonadota</taxon>
        <taxon>Alphaproteobacteria</taxon>
        <taxon>Rhodobacterales</taxon>
        <taxon>Paracoccaceae</taxon>
        <taxon>Planktotalea</taxon>
    </lineage>
</organism>
<dbReference type="RefSeq" id="WP_072632191.1">
    <property type="nucleotide sequence ID" value="NZ_MLCB01000201.1"/>
</dbReference>
<dbReference type="Gene3D" id="2.150.10.10">
    <property type="entry name" value="Serralysin-like metalloprotease, C-terminal"/>
    <property type="match status" value="2"/>
</dbReference>
<keyword evidence="2" id="KW-0964">Secreted</keyword>
<name>A0A1L9NS31_9RHOB</name>
<keyword evidence="6" id="KW-1185">Reference proteome</keyword>
<dbReference type="STRING" id="696762.PFRI_37130"/>
<feature type="chain" id="PRO_5012386056" evidence="4">
    <location>
        <begin position="17"/>
        <end position="263"/>
    </location>
</feature>
<proteinExistence type="predicted"/>
<keyword evidence="4" id="KW-0732">Signal</keyword>
<dbReference type="PRINTS" id="PR00313">
    <property type="entry name" value="CABNDNGRPT"/>
</dbReference>
<feature type="compositionally biased region" description="Acidic residues" evidence="3">
    <location>
        <begin position="25"/>
        <end position="35"/>
    </location>
</feature>
<dbReference type="AlphaFoldDB" id="A0A1L9NS31"/>
<dbReference type="InterPro" id="IPR018511">
    <property type="entry name" value="Hemolysin-typ_Ca-bd_CS"/>
</dbReference>
<gene>
    <name evidence="5" type="primary">hlyA_6</name>
    <name evidence="5" type="ORF">PFRI_37130</name>
</gene>
<feature type="region of interest" description="Disordered" evidence="3">
    <location>
        <begin position="25"/>
        <end position="131"/>
    </location>
</feature>